<comment type="caution">
    <text evidence="7">The sequence shown here is derived from an EMBL/GenBank/DDBJ whole genome shotgun (WGS) entry which is preliminary data.</text>
</comment>
<evidence type="ECO:0000313" key="8">
    <source>
        <dbReference type="Proteomes" id="UP001500432"/>
    </source>
</evidence>
<evidence type="ECO:0000259" key="6">
    <source>
        <dbReference type="Pfam" id="PF04545"/>
    </source>
</evidence>
<accession>A0ABN3C0Y7</accession>
<dbReference type="InterPro" id="IPR007630">
    <property type="entry name" value="RNA_pol_sigma70_r4"/>
</dbReference>
<dbReference type="InterPro" id="IPR013324">
    <property type="entry name" value="RNA_pol_sigma_r3/r4-like"/>
</dbReference>
<dbReference type="PANTHER" id="PTHR30385:SF4">
    <property type="entry name" value="RNA POLYMERASE SIGMA-E FACTOR"/>
    <property type="match status" value="1"/>
</dbReference>
<dbReference type="Gene3D" id="1.10.10.10">
    <property type="entry name" value="Winged helix-like DNA-binding domain superfamily/Winged helix DNA-binding domain"/>
    <property type="match status" value="2"/>
</dbReference>
<evidence type="ECO:0000256" key="4">
    <source>
        <dbReference type="ARBA" id="ARBA00023163"/>
    </source>
</evidence>
<dbReference type="InterPro" id="IPR036388">
    <property type="entry name" value="WH-like_DNA-bd_sf"/>
</dbReference>
<organism evidence="7 8">
    <name type="scientific">Sinomonas flava</name>
    <dbReference type="NCBI Taxonomy" id="496857"/>
    <lineage>
        <taxon>Bacteria</taxon>
        <taxon>Bacillati</taxon>
        <taxon>Actinomycetota</taxon>
        <taxon>Actinomycetes</taxon>
        <taxon>Micrococcales</taxon>
        <taxon>Micrococcaceae</taxon>
        <taxon>Sinomonas</taxon>
    </lineage>
</organism>
<dbReference type="EMBL" id="BAAAQW010000012">
    <property type="protein sequence ID" value="GAA2202891.1"/>
    <property type="molecule type" value="Genomic_DNA"/>
</dbReference>
<dbReference type="Pfam" id="PF04542">
    <property type="entry name" value="Sigma70_r2"/>
    <property type="match status" value="1"/>
</dbReference>
<keyword evidence="4" id="KW-0804">Transcription</keyword>
<evidence type="ECO:0000313" key="7">
    <source>
        <dbReference type="EMBL" id="GAA2202891.1"/>
    </source>
</evidence>
<reference evidence="7 8" key="1">
    <citation type="journal article" date="2019" name="Int. J. Syst. Evol. Microbiol.">
        <title>The Global Catalogue of Microorganisms (GCM) 10K type strain sequencing project: providing services to taxonomists for standard genome sequencing and annotation.</title>
        <authorList>
            <consortium name="The Broad Institute Genomics Platform"/>
            <consortium name="The Broad Institute Genome Sequencing Center for Infectious Disease"/>
            <person name="Wu L."/>
            <person name="Ma J."/>
        </authorList>
    </citation>
    <scope>NUCLEOTIDE SEQUENCE [LARGE SCALE GENOMIC DNA]</scope>
    <source>
        <strain evidence="7 8">JCM 16034</strain>
    </source>
</reference>
<dbReference type="Gene3D" id="1.20.120.1810">
    <property type="match status" value="1"/>
</dbReference>
<evidence type="ECO:0000256" key="3">
    <source>
        <dbReference type="ARBA" id="ARBA00023125"/>
    </source>
</evidence>
<feature type="domain" description="RNA polymerase sigma-70 region 4" evidence="6">
    <location>
        <begin position="200"/>
        <end position="244"/>
    </location>
</feature>
<keyword evidence="2" id="KW-0731">Sigma factor</keyword>
<evidence type="ECO:0000256" key="1">
    <source>
        <dbReference type="ARBA" id="ARBA00023015"/>
    </source>
</evidence>
<dbReference type="PANTHER" id="PTHR30385">
    <property type="entry name" value="SIGMA FACTOR F FLAGELLAR"/>
    <property type="match status" value="1"/>
</dbReference>
<keyword evidence="8" id="KW-1185">Reference proteome</keyword>
<feature type="domain" description="RNA polymerase sigma-70 region 2" evidence="5">
    <location>
        <begin position="32"/>
        <end position="98"/>
    </location>
</feature>
<keyword evidence="3" id="KW-0238">DNA-binding</keyword>
<dbReference type="InterPro" id="IPR007627">
    <property type="entry name" value="RNA_pol_sigma70_r2"/>
</dbReference>
<evidence type="ECO:0000259" key="5">
    <source>
        <dbReference type="Pfam" id="PF04542"/>
    </source>
</evidence>
<dbReference type="RefSeq" id="WP_344300908.1">
    <property type="nucleotide sequence ID" value="NZ_BAAAQW010000012.1"/>
</dbReference>
<dbReference type="SUPFAM" id="SSF88659">
    <property type="entry name" value="Sigma3 and sigma4 domains of RNA polymerase sigma factors"/>
    <property type="match status" value="2"/>
</dbReference>
<dbReference type="SUPFAM" id="SSF88946">
    <property type="entry name" value="Sigma2 domain of RNA polymerase sigma factors"/>
    <property type="match status" value="1"/>
</dbReference>
<dbReference type="InterPro" id="IPR013325">
    <property type="entry name" value="RNA_pol_sigma_r2"/>
</dbReference>
<keyword evidence="1" id="KW-0805">Transcription regulation</keyword>
<evidence type="ECO:0008006" key="9">
    <source>
        <dbReference type="Google" id="ProtNLM"/>
    </source>
</evidence>
<dbReference type="InterPro" id="IPR014284">
    <property type="entry name" value="RNA_pol_sigma-70_dom"/>
</dbReference>
<proteinExistence type="predicted"/>
<sequence length="249" mass="27444">MALRTRPGPLVRAVAPAALASQALTAGRLAVEYLGVADALARRFRCPGHDADDLRQVARLGLMKAAQRYRAALGHGFVPYAVPTITGELKRYLRDQSWVVRPPRAIQELRLRLNSVRPGLAQRLGHDPTTAELSDESGVPVAEVAEAQIAEAAMVGQPIEHGDSSEDPEERRVTYIFGSEDPGYERVEQMQALAGALEGATEADKRLLYLRFVKEMTQDAIAEELGVSQMQVSRLLRKLLDRLRRRMAA</sequence>
<protein>
    <recommendedName>
        <fullName evidence="9">RNA polymerase sigma-B factor</fullName>
    </recommendedName>
</protein>
<gene>
    <name evidence="7" type="ORF">GCM10009849_33110</name>
</gene>
<dbReference type="NCBIfam" id="TIGR02937">
    <property type="entry name" value="sigma70-ECF"/>
    <property type="match status" value="1"/>
</dbReference>
<evidence type="ECO:0000256" key="2">
    <source>
        <dbReference type="ARBA" id="ARBA00023082"/>
    </source>
</evidence>
<name>A0ABN3C0Y7_9MICC</name>
<dbReference type="Pfam" id="PF04545">
    <property type="entry name" value="Sigma70_r4"/>
    <property type="match status" value="1"/>
</dbReference>
<dbReference type="Proteomes" id="UP001500432">
    <property type="component" value="Unassembled WGS sequence"/>
</dbReference>